<accession>A0A948W6T5</accession>
<dbReference type="InterPro" id="IPR011008">
    <property type="entry name" value="Dimeric_a/b-barrel"/>
</dbReference>
<dbReference type="Gene3D" id="3.30.70.1060">
    <property type="entry name" value="Dimeric alpha+beta barrel"/>
    <property type="match status" value="1"/>
</dbReference>
<dbReference type="PANTHER" id="PTHR33606:SF3">
    <property type="entry name" value="PROTEIN YCII"/>
    <property type="match status" value="1"/>
</dbReference>
<dbReference type="PANTHER" id="PTHR33606">
    <property type="entry name" value="PROTEIN YCII"/>
    <property type="match status" value="1"/>
</dbReference>
<protein>
    <recommendedName>
        <fullName evidence="2">YCII-related domain-containing protein</fullName>
    </recommendedName>
</protein>
<comment type="caution">
    <text evidence="3">The sequence shown here is derived from an EMBL/GenBank/DDBJ whole genome shotgun (WGS) entry which is preliminary data.</text>
</comment>
<reference evidence="3" key="1">
    <citation type="submission" date="2021-05" db="EMBL/GenBank/DDBJ databases">
        <title>Energy efficiency and biological interactions define the core microbiome of deep oligotrophic groundwater.</title>
        <authorList>
            <person name="Mehrshad M."/>
            <person name="Lopez-Fernandez M."/>
            <person name="Bell E."/>
            <person name="Bernier-Latmani R."/>
            <person name="Bertilsson S."/>
            <person name="Dopson M."/>
        </authorList>
    </citation>
    <scope>NUCLEOTIDE SEQUENCE</scope>
    <source>
        <strain evidence="3">Modern_marine.mb.64</strain>
    </source>
</reference>
<sequence>MQFIVIAYDGTDDQALERRLASREIHLEQAKEMFKSGKWLYAAGILDDGGKMVGSMIICDFPSRAELQEEWLNHEPYVIGDVWDRIEINRAQVPPFLMK</sequence>
<dbReference type="AlphaFoldDB" id="A0A948W6T5"/>
<dbReference type="Pfam" id="PF03795">
    <property type="entry name" value="YCII"/>
    <property type="match status" value="1"/>
</dbReference>
<gene>
    <name evidence="3" type="ORF">KJ970_08580</name>
</gene>
<dbReference type="InterPro" id="IPR005545">
    <property type="entry name" value="YCII"/>
</dbReference>
<dbReference type="Proteomes" id="UP000777784">
    <property type="component" value="Unassembled WGS sequence"/>
</dbReference>
<evidence type="ECO:0000313" key="3">
    <source>
        <dbReference type="EMBL" id="MBU2690971.1"/>
    </source>
</evidence>
<evidence type="ECO:0000259" key="2">
    <source>
        <dbReference type="Pfam" id="PF03795"/>
    </source>
</evidence>
<name>A0A948W6T5_UNCEI</name>
<comment type="similarity">
    <text evidence="1">Belongs to the YciI family.</text>
</comment>
<evidence type="ECO:0000313" key="4">
    <source>
        <dbReference type="Proteomes" id="UP000777784"/>
    </source>
</evidence>
<organism evidence="3 4">
    <name type="scientific">Eiseniibacteriota bacterium</name>
    <dbReference type="NCBI Taxonomy" id="2212470"/>
    <lineage>
        <taxon>Bacteria</taxon>
        <taxon>Candidatus Eiseniibacteriota</taxon>
    </lineage>
</organism>
<evidence type="ECO:0000256" key="1">
    <source>
        <dbReference type="ARBA" id="ARBA00007689"/>
    </source>
</evidence>
<dbReference type="InterPro" id="IPR051807">
    <property type="entry name" value="Sec-metab_biosynth-assoc"/>
</dbReference>
<dbReference type="SUPFAM" id="SSF54909">
    <property type="entry name" value="Dimeric alpha+beta barrel"/>
    <property type="match status" value="1"/>
</dbReference>
<proteinExistence type="inferred from homology"/>
<feature type="domain" description="YCII-related" evidence="2">
    <location>
        <begin position="1"/>
        <end position="88"/>
    </location>
</feature>
<dbReference type="EMBL" id="JAHJDP010000042">
    <property type="protein sequence ID" value="MBU2690971.1"/>
    <property type="molecule type" value="Genomic_DNA"/>
</dbReference>